<dbReference type="InterPro" id="IPR028055">
    <property type="entry name" value="YidC/Oxa/ALB_C"/>
</dbReference>
<dbReference type="InterPro" id="IPR001708">
    <property type="entry name" value="YidC/ALB3/OXA1/COX18"/>
</dbReference>
<dbReference type="Pfam" id="PF00884">
    <property type="entry name" value="Sulfatase"/>
    <property type="match status" value="1"/>
</dbReference>
<feature type="transmembrane region" description="Helical" evidence="6">
    <location>
        <begin position="244"/>
        <end position="262"/>
    </location>
</feature>
<reference evidence="9 10" key="1">
    <citation type="submission" date="2023-04" db="EMBL/GenBank/DDBJ databases">
        <title>Spirochaete genome identified in red abalone sample constitutes a novel genus.</title>
        <authorList>
            <person name="Sharma S.P."/>
            <person name="Purcell C.M."/>
            <person name="Hyde J.R."/>
            <person name="Severin A.J."/>
        </authorList>
    </citation>
    <scope>NUCLEOTIDE SEQUENCE [LARGE SCALE GENOMIC DNA]</scope>
    <source>
        <strain evidence="9 10">SP-2023</strain>
    </source>
</reference>
<feature type="transmembrane region" description="Helical" evidence="6">
    <location>
        <begin position="304"/>
        <end position="324"/>
    </location>
</feature>
<dbReference type="PANTHER" id="PTHR12428:SF65">
    <property type="entry name" value="CYTOCHROME C OXIDASE ASSEMBLY PROTEIN COX18, MITOCHONDRIAL"/>
    <property type="match status" value="1"/>
</dbReference>
<feature type="transmembrane region" description="Helical" evidence="6">
    <location>
        <begin position="523"/>
        <end position="544"/>
    </location>
</feature>
<keyword evidence="3 6" id="KW-1133">Transmembrane helix</keyword>
<evidence type="ECO:0000313" key="10">
    <source>
        <dbReference type="Proteomes" id="UP001228690"/>
    </source>
</evidence>
<feature type="transmembrane region" description="Helical" evidence="6">
    <location>
        <begin position="385"/>
        <end position="406"/>
    </location>
</feature>
<accession>A0ABY8ML55</accession>
<feature type="transmembrane region" description="Helical" evidence="6">
    <location>
        <begin position="172"/>
        <end position="189"/>
    </location>
</feature>
<proteinExistence type="inferred from homology"/>
<feature type="transmembrane region" description="Helical" evidence="6">
    <location>
        <begin position="97"/>
        <end position="117"/>
    </location>
</feature>
<dbReference type="Proteomes" id="UP001228690">
    <property type="component" value="Chromosome"/>
</dbReference>
<evidence type="ECO:0000256" key="1">
    <source>
        <dbReference type="ARBA" id="ARBA00004141"/>
    </source>
</evidence>
<dbReference type="Gene3D" id="3.40.720.10">
    <property type="entry name" value="Alkaline Phosphatase, subunit A"/>
    <property type="match status" value="1"/>
</dbReference>
<evidence type="ECO:0000313" key="9">
    <source>
        <dbReference type="EMBL" id="WGK70345.1"/>
    </source>
</evidence>
<sequence>METLFSPIMQFLQFFLELFYSISENHGISIILLSFLVSILLTPLYIFADKIQAGEIKEKQDMAWELKPISSLRNPQERFFYTNYVYRKYNYHPVKSMRSLLGIAMQLPFFIGAYWMLKGFAGFQEQSFIFIHDLSEPDSLYRGLNILPIIMTMVNLLSSTFFLLGRANVEKSEIIQLLSIPLLFLVLLYNQASALVLYWTMNNVFSSIKYYIQNRKIIIKKRPLSKENILRICNKVLELLTSKTALVSLFSMVIYFIILYNFDSSESLKLAFLVLDSFIVLYIYKYRRQLLILLDNYFSRLKVWQLLFLTMVFIFISNLFLFHVKIAFRILGSELDFSIITEDIVTLVWSQIVVLLLLKGLFSWSFGKNISSTDPVKPNKLTSRFFFSISTVLALSFIYTPVLIYLKSPQDFRGLSLYSLIGFPLLLCLLILSVITVLSRYSNRCNKYLIAITPYFDFLLLLIIFYGYIFNLDLGEVRGDKFVQDAILTTHILKKLLLEISIITVVFYTFLKYSFRLSKYMIPIYTIVHLGSLILVGISLYQVYQNTQSNYRVNEYSGDKSFNQKQYLEQFNYSKEKNIVVLILDTMFAKNLEVILDKYPKLKKELNGFIWYKNTVSISANTHGSEGAMYGGLKFSPGNVNKTNGAGIPIQKLKTSAKNNLLNTVKKSGYKIFKHSFPSVKRPDYLSIKRANYLNLINLWNDIIKFTTFRLAPVSFKSRIYNYGNWANFITTYNVDDRYSAYSQYKYFQDFSRIVKTNVSKPTFRYIWLSFPTHPPFLINEEGQWLRSDDIRNGFRQKSPRARFLSNKYAVENFVEYIGTLKEHDIYENTQIILASDHGPIGQIEGIFAVMMVKNFDTGEKAFEVSDTPMSNADIPAILGRTLDPTGELNIEQNWGIDYTKFPDEGRERYYYLSRGIDATRQTSFDIREAYKIPAGVTPYSPKSDWIRLK</sequence>
<dbReference type="Pfam" id="PF02096">
    <property type="entry name" value="60KD_IMP"/>
    <property type="match status" value="1"/>
</dbReference>
<keyword evidence="4 6" id="KW-0472">Membrane</keyword>
<feature type="transmembrane region" description="Helical" evidence="6">
    <location>
        <begin position="492"/>
        <end position="511"/>
    </location>
</feature>
<feature type="domain" description="Sulfatase N-terminal" evidence="7">
    <location>
        <begin position="577"/>
        <end position="840"/>
    </location>
</feature>
<dbReference type="PANTHER" id="PTHR12428">
    <property type="entry name" value="OXA1"/>
    <property type="match status" value="1"/>
</dbReference>
<evidence type="ECO:0000256" key="3">
    <source>
        <dbReference type="ARBA" id="ARBA00022989"/>
    </source>
</evidence>
<dbReference type="EMBL" id="CP123443">
    <property type="protein sequence ID" value="WGK70345.1"/>
    <property type="molecule type" value="Genomic_DNA"/>
</dbReference>
<evidence type="ECO:0000259" key="8">
    <source>
        <dbReference type="Pfam" id="PF02096"/>
    </source>
</evidence>
<evidence type="ECO:0000259" key="7">
    <source>
        <dbReference type="Pfam" id="PF00884"/>
    </source>
</evidence>
<dbReference type="InterPro" id="IPR000917">
    <property type="entry name" value="Sulfatase_N"/>
</dbReference>
<keyword evidence="2 5" id="KW-0812">Transmembrane</keyword>
<evidence type="ECO:0000256" key="6">
    <source>
        <dbReference type="SAM" id="Phobius"/>
    </source>
</evidence>
<feature type="transmembrane region" description="Helical" evidence="6">
    <location>
        <begin position="28"/>
        <end position="48"/>
    </location>
</feature>
<feature type="transmembrane region" description="Helical" evidence="6">
    <location>
        <begin position="418"/>
        <end position="438"/>
    </location>
</feature>
<evidence type="ECO:0000256" key="5">
    <source>
        <dbReference type="RuleBase" id="RU003945"/>
    </source>
</evidence>
<keyword evidence="10" id="KW-1185">Reference proteome</keyword>
<comment type="subcellular location">
    <subcellularLocation>
        <location evidence="1 5">Membrane</location>
        <topology evidence="1 5">Multi-pass membrane protein</topology>
    </subcellularLocation>
</comment>
<evidence type="ECO:0000256" key="2">
    <source>
        <dbReference type="ARBA" id="ARBA00022692"/>
    </source>
</evidence>
<dbReference type="RefSeq" id="WP_326928556.1">
    <property type="nucleotide sequence ID" value="NZ_CP123443.1"/>
</dbReference>
<evidence type="ECO:0000256" key="4">
    <source>
        <dbReference type="ARBA" id="ARBA00023136"/>
    </source>
</evidence>
<feature type="domain" description="Membrane insertase YidC/Oxa/ALB C-terminal" evidence="8">
    <location>
        <begin position="27"/>
        <end position="214"/>
    </location>
</feature>
<dbReference type="SUPFAM" id="SSF53649">
    <property type="entry name" value="Alkaline phosphatase-like"/>
    <property type="match status" value="1"/>
</dbReference>
<feature type="transmembrane region" description="Helical" evidence="6">
    <location>
        <begin position="450"/>
        <end position="472"/>
    </location>
</feature>
<dbReference type="InterPro" id="IPR017850">
    <property type="entry name" value="Alkaline_phosphatase_core_sf"/>
</dbReference>
<gene>
    <name evidence="9" type="ORF">P0082_05650</name>
</gene>
<name>A0ABY8ML55_9SPIO</name>
<protein>
    <submittedName>
        <fullName evidence="9">YidC/Oxa1 family membrane protein insertase</fullName>
    </submittedName>
</protein>
<feature type="transmembrane region" description="Helical" evidence="6">
    <location>
        <begin position="146"/>
        <end position="165"/>
    </location>
</feature>
<organism evidence="9 10">
    <name type="scientific">Candidatus Haliotispira prima</name>
    <dbReference type="NCBI Taxonomy" id="3034016"/>
    <lineage>
        <taxon>Bacteria</taxon>
        <taxon>Pseudomonadati</taxon>
        <taxon>Spirochaetota</taxon>
        <taxon>Spirochaetia</taxon>
        <taxon>Spirochaetales</taxon>
        <taxon>Spirochaetaceae</taxon>
        <taxon>Candidatus Haliotispira</taxon>
    </lineage>
</organism>
<feature type="transmembrane region" description="Helical" evidence="6">
    <location>
        <begin position="344"/>
        <end position="364"/>
    </location>
</feature>
<comment type="similarity">
    <text evidence="5">Belongs to the OXA1/ALB3/YidC family.</text>
</comment>